<feature type="non-terminal residue" evidence="1">
    <location>
        <position position="1"/>
    </location>
</feature>
<dbReference type="Proteomes" id="UP000265520">
    <property type="component" value="Unassembled WGS sequence"/>
</dbReference>
<name>A0A392TYH2_9FABA</name>
<organism evidence="1 2">
    <name type="scientific">Trifolium medium</name>
    <dbReference type="NCBI Taxonomy" id="97028"/>
    <lineage>
        <taxon>Eukaryota</taxon>
        <taxon>Viridiplantae</taxon>
        <taxon>Streptophyta</taxon>
        <taxon>Embryophyta</taxon>
        <taxon>Tracheophyta</taxon>
        <taxon>Spermatophyta</taxon>
        <taxon>Magnoliopsida</taxon>
        <taxon>eudicotyledons</taxon>
        <taxon>Gunneridae</taxon>
        <taxon>Pentapetalae</taxon>
        <taxon>rosids</taxon>
        <taxon>fabids</taxon>
        <taxon>Fabales</taxon>
        <taxon>Fabaceae</taxon>
        <taxon>Papilionoideae</taxon>
        <taxon>50 kb inversion clade</taxon>
        <taxon>NPAAA clade</taxon>
        <taxon>Hologalegina</taxon>
        <taxon>IRL clade</taxon>
        <taxon>Trifolieae</taxon>
        <taxon>Trifolium</taxon>
    </lineage>
</organism>
<protein>
    <submittedName>
        <fullName evidence="1">Uncharacterized protein</fullName>
    </submittedName>
</protein>
<proteinExistence type="predicted"/>
<keyword evidence="2" id="KW-1185">Reference proteome</keyword>
<dbReference type="EMBL" id="LXQA010676990">
    <property type="protein sequence ID" value="MCI65504.1"/>
    <property type="molecule type" value="Genomic_DNA"/>
</dbReference>
<accession>A0A392TYH2</accession>
<reference evidence="1 2" key="1">
    <citation type="journal article" date="2018" name="Front. Plant Sci.">
        <title>Red Clover (Trifolium pratense) and Zigzag Clover (T. medium) - A Picture of Genomic Similarities and Differences.</title>
        <authorList>
            <person name="Dluhosova J."/>
            <person name="Istvanek J."/>
            <person name="Nedelnik J."/>
            <person name="Repkova J."/>
        </authorList>
    </citation>
    <scope>NUCLEOTIDE SEQUENCE [LARGE SCALE GENOMIC DNA]</scope>
    <source>
        <strain evidence="2">cv. 10/8</strain>
        <tissue evidence="1">Leaf</tissue>
    </source>
</reference>
<evidence type="ECO:0000313" key="1">
    <source>
        <dbReference type="EMBL" id="MCI65504.1"/>
    </source>
</evidence>
<comment type="caution">
    <text evidence="1">The sequence shown here is derived from an EMBL/GenBank/DDBJ whole genome shotgun (WGS) entry which is preliminary data.</text>
</comment>
<sequence length="33" mass="3708">GVMARCAPMLRRFGDCSVNCAPRRRGWRVALVC</sequence>
<dbReference type="AlphaFoldDB" id="A0A392TYH2"/>
<evidence type="ECO:0000313" key="2">
    <source>
        <dbReference type="Proteomes" id="UP000265520"/>
    </source>
</evidence>